<evidence type="ECO:0000313" key="2">
    <source>
        <dbReference type="Proteomes" id="UP001359559"/>
    </source>
</evidence>
<dbReference type="AlphaFoldDB" id="A0AAN9JR80"/>
<sequence>MGPVVFMNPDQASFCTKDHCNQMAISIIYNSVSLLKDILETNEEIPSWKEPGLADPVVWEKPENTHGRVVVAYLKPEAFSSSISESECHKKISSTFLLKINMEIQ</sequence>
<comment type="caution">
    <text evidence="1">The sequence shown here is derived from an EMBL/GenBank/DDBJ whole genome shotgun (WGS) entry which is preliminary data.</text>
</comment>
<dbReference type="Proteomes" id="UP001359559">
    <property type="component" value="Unassembled WGS sequence"/>
</dbReference>
<proteinExistence type="predicted"/>
<organism evidence="1 2">
    <name type="scientific">Clitoria ternatea</name>
    <name type="common">Butterfly pea</name>
    <dbReference type="NCBI Taxonomy" id="43366"/>
    <lineage>
        <taxon>Eukaryota</taxon>
        <taxon>Viridiplantae</taxon>
        <taxon>Streptophyta</taxon>
        <taxon>Embryophyta</taxon>
        <taxon>Tracheophyta</taxon>
        <taxon>Spermatophyta</taxon>
        <taxon>Magnoliopsida</taxon>
        <taxon>eudicotyledons</taxon>
        <taxon>Gunneridae</taxon>
        <taxon>Pentapetalae</taxon>
        <taxon>rosids</taxon>
        <taxon>fabids</taxon>
        <taxon>Fabales</taxon>
        <taxon>Fabaceae</taxon>
        <taxon>Papilionoideae</taxon>
        <taxon>50 kb inversion clade</taxon>
        <taxon>NPAAA clade</taxon>
        <taxon>indigoferoid/millettioid clade</taxon>
        <taxon>Phaseoleae</taxon>
        <taxon>Clitoria</taxon>
    </lineage>
</organism>
<gene>
    <name evidence="1" type="ORF">RJT34_14901</name>
</gene>
<dbReference type="EMBL" id="JAYKXN010000003">
    <property type="protein sequence ID" value="KAK7303955.1"/>
    <property type="molecule type" value="Genomic_DNA"/>
</dbReference>
<reference evidence="1 2" key="1">
    <citation type="submission" date="2024-01" db="EMBL/GenBank/DDBJ databases">
        <title>The genomes of 5 underutilized Papilionoideae crops provide insights into root nodulation and disease resistance.</title>
        <authorList>
            <person name="Yuan L."/>
        </authorList>
    </citation>
    <scope>NUCLEOTIDE SEQUENCE [LARGE SCALE GENOMIC DNA]</scope>
    <source>
        <strain evidence="1">LY-2023</strain>
        <tissue evidence="1">Leaf</tissue>
    </source>
</reference>
<name>A0AAN9JR80_CLITE</name>
<protein>
    <submittedName>
        <fullName evidence="1">Uncharacterized protein</fullName>
    </submittedName>
</protein>
<evidence type="ECO:0000313" key="1">
    <source>
        <dbReference type="EMBL" id="KAK7303955.1"/>
    </source>
</evidence>
<keyword evidence="2" id="KW-1185">Reference proteome</keyword>
<accession>A0AAN9JR80</accession>